<reference evidence="1 2" key="1">
    <citation type="submission" date="2018-01" db="EMBL/GenBank/DDBJ databases">
        <authorList>
            <person name="Gaut B.S."/>
            <person name="Morton B.R."/>
            <person name="Clegg M.T."/>
            <person name="Duvall M.R."/>
        </authorList>
    </citation>
    <scope>NUCLEOTIDE SEQUENCE [LARGE SCALE GENOMIC DNA]</scope>
    <source>
        <strain evidence="1 2">HR-AV</strain>
    </source>
</reference>
<proteinExistence type="predicted"/>
<organism evidence="1 2">
    <name type="scientific">Solitalea longa</name>
    <dbReference type="NCBI Taxonomy" id="2079460"/>
    <lineage>
        <taxon>Bacteria</taxon>
        <taxon>Pseudomonadati</taxon>
        <taxon>Bacteroidota</taxon>
        <taxon>Sphingobacteriia</taxon>
        <taxon>Sphingobacteriales</taxon>
        <taxon>Sphingobacteriaceae</taxon>
        <taxon>Solitalea</taxon>
    </lineage>
</organism>
<dbReference type="AlphaFoldDB" id="A0A2S5A1Z7"/>
<name>A0A2S5A1Z7_9SPHI</name>
<protein>
    <submittedName>
        <fullName evidence="1">Uncharacterized protein</fullName>
    </submittedName>
</protein>
<comment type="caution">
    <text evidence="1">The sequence shown here is derived from an EMBL/GenBank/DDBJ whole genome shotgun (WGS) entry which is preliminary data.</text>
</comment>
<dbReference type="Proteomes" id="UP000236893">
    <property type="component" value="Unassembled WGS sequence"/>
</dbReference>
<sequence length="165" mass="18406">MFCYGQVTSFPLEGEFHNYATFSVGSCSVSNMTVKYKLNTVANEPSVLLNFKWEAYETADDNCLSREQFEMFIEVGIDGKSVYIPATGILGTTPRGNNDWGYNPFVVPPDWDKLFLISLRGVKVGNSAGRVYVSNDMARTYWSSGNMKVNSVILLDKLGNKKAIQ</sequence>
<accession>A0A2S5A1Z7</accession>
<dbReference type="EMBL" id="PQVF01000006">
    <property type="protein sequence ID" value="POY36596.1"/>
    <property type="molecule type" value="Genomic_DNA"/>
</dbReference>
<evidence type="ECO:0000313" key="2">
    <source>
        <dbReference type="Proteomes" id="UP000236893"/>
    </source>
</evidence>
<gene>
    <name evidence="1" type="ORF">C3K47_09480</name>
</gene>
<keyword evidence="2" id="KW-1185">Reference proteome</keyword>
<evidence type="ECO:0000313" key="1">
    <source>
        <dbReference type="EMBL" id="POY36596.1"/>
    </source>
</evidence>